<proteinExistence type="inferred from homology"/>
<dbReference type="InterPro" id="IPR037202">
    <property type="entry name" value="ESCRT_assembly_dom"/>
</dbReference>
<evidence type="ECO:0000256" key="5">
    <source>
        <dbReference type="ARBA" id="ARBA00022927"/>
    </source>
</evidence>
<feature type="compositionally biased region" description="Low complexity" evidence="7">
    <location>
        <begin position="20"/>
        <end position="31"/>
    </location>
</feature>
<dbReference type="Pfam" id="PF07200">
    <property type="entry name" value="Mod_r"/>
    <property type="match status" value="1"/>
</dbReference>
<protein>
    <recommendedName>
        <fullName evidence="8">VPS37 C-terminal domain-containing protein</fullName>
    </recommendedName>
</protein>
<keyword evidence="4" id="KW-0967">Endosome</keyword>
<dbReference type="PROSITE" id="PS51314">
    <property type="entry name" value="VPS37_C"/>
    <property type="match status" value="1"/>
</dbReference>
<dbReference type="PANTHER" id="PTHR13678:SF2">
    <property type="entry name" value="VACUOLAR PROTEIN SORTING-ASSOCIATED PROTEIN 37A"/>
    <property type="match status" value="1"/>
</dbReference>
<dbReference type="EMBL" id="MU004237">
    <property type="protein sequence ID" value="KAF2667504.1"/>
    <property type="molecule type" value="Genomic_DNA"/>
</dbReference>
<feature type="compositionally biased region" description="Low complexity" evidence="7">
    <location>
        <begin position="1"/>
        <end position="11"/>
    </location>
</feature>
<dbReference type="GO" id="GO:0000813">
    <property type="term" value="C:ESCRT I complex"/>
    <property type="evidence" value="ECO:0007669"/>
    <property type="project" value="UniProtKB-ARBA"/>
</dbReference>
<comment type="similarity">
    <text evidence="2">Belongs to the VPS37 family.</text>
</comment>
<dbReference type="OrthoDB" id="10260857at2759"/>
<dbReference type="GO" id="GO:0006623">
    <property type="term" value="P:protein targeting to vacuole"/>
    <property type="evidence" value="ECO:0007669"/>
    <property type="project" value="TreeGrafter"/>
</dbReference>
<evidence type="ECO:0000313" key="9">
    <source>
        <dbReference type="EMBL" id="KAF2667504.1"/>
    </source>
</evidence>
<evidence type="ECO:0000256" key="2">
    <source>
        <dbReference type="ARBA" id="ARBA00007617"/>
    </source>
</evidence>
<dbReference type="GO" id="GO:0006612">
    <property type="term" value="P:protein targeting to membrane"/>
    <property type="evidence" value="ECO:0007669"/>
    <property type="project" value="TreeGrafter"/>
</dbReference>
<feature type="compositionally biased region" description="Polar residues" evidence="7">
    <location>
        <begin position="49"/>
        <end position="66"/>
    </location>
</feature>
<sequence>MSGFSSPFNSATPPPPPPKQSSHASTPLASAPRPPPPLPPNSNARDSSLYASENTLPPQANISNLQDPEPGWLPDTIRDKSTADLHALLTSPDLQQALIHAPYTAHPSTTQSIAALHSLLATNLSSATALTSLEARIADARQATQSRLLALRALEAQWRARQAEQEAALRDFSAGALYQRLSAAGLEGEQVVRAMEESFLEGDGVAGERETAEFVRRVREARKIAYLRRERRERWDEGRVGGWRG</sequence>
<keyword evidence="5 6" id="KW-0653">Protein transport</keyword>
<comment type="subcellular location">
    <subcellularLocation>
        <location evidence="1">Endosome</location>
    </subcellularLocation>
</comment>
<dbReference type="PANTHER" id="PTHR13678">
    <property type="entry name" value="VACUOLAR PROTEIN SORTING-ASSOCIATED PROTEIN 37"/>
    <property type="match status" value="1"/>
</dbReference>
<accession>A0A6A6U9D5</accession>
<feature type="domain" description="VPS37 C-terminal" evidence="8">
    <location>
        <begin position="155"/>
        <end position="245"/>
    </location>
</feature>
<organism evidence="9 10">
    <name type="scientific">Microthyrium microscopicum</name>
    <dbReference type="NCBI Taxonomy" id="703497"/>
    <lineage>
        <taxon>Eukaryota</taxon>
        <taxon>Fungi</taxon>
        <taxon>Dikarya</taxon>
        <taxon>Ascomycota</taxon>
        <taxon>Pezizomycotina</taxon>
        <taxon>Dothideomycetes</taxon>
        <taxon>Dothideomycetes incertae sedis</taxon>
        <taxon>Microthyriales</taxon>
        <taxon>Microthyriaceae</taxon>
        <taxon>Microthyrium</taxon>
    </lineage>
</organism>
<evidence type="ECO:0000256" key="3">
    <source>
        <dbReference type="ARBA" id="ARBA00022448"/>
    </source>
</evidence>
<evidence type="ECO:0000256" key="6">
    <source>
        <dbReference type="PROSITE-ProRule" id="PRU00646"/>
    </source>
</evidence>
<dbReference type="AlphaFoldDB" id="A0A6A6U9D5"/>
<reference evidence="9" key="1">
    <citation type="journal article" date="2020" name="Stud. Mycol.">
        <title>101 Dothideomycetes genomes: a test case for predicting lifestyles and emergence of pathogens.</title>
        <authorList>
            <person name="Haridas S."/>
            <person name="Albert R."/>
            <person name="Binder M."/>
            <person name="Bloem J."/>
            <person name="Labutti K."/>
            <person name="Salamov A."/>
            <person name="Andreopoulos B."/>
            <person name="Baker S."/>
            <person name="Barry K."/>
            <person name="Bills G."/>
            <person name="Bluhm B."/>
            <person name="Cannon C."/>
            <person name="Castanera R."/>
            <person name="Culley D."/>
            <person name="Daum C."/>
            <person name="Ezra D."/>
            <person name="Gonzalez J."/>
            <person name="Henrissat B."/>
            <person name="Kuo A."/>
            <person name="Liang C."/>
            <person name="Lipzen A."/>
            <person name="Lutzoni F."/>
            <person name="Magnuson J."/>
            <person name="Mondo S."/>
            <person name="Nolan M."/>
            <person name="Ohm R."/>
            <person name="Pangilinan J."/>
            <person name="Park H.-J."/>
            <person name="Ramirez L."/>
            <person name="Alfaro M."/>
            <person name="Sun H."/>
            <person name="Tritt A."/>
            <person name="Yoshinaga Y."/>
            <person name="Zwiers L.-H."/>
            <person name="Turgeon B."/>
            <person name="Goodwin S."/>
            <person name="Spatafora J."/>
            <person name="Crous P."/>
            <person name="Grigoriev I."/>
        </authorList>
    </citation>
    <scope>NUCLEOTIDE SEQUENCE</scope>
    <source>
        <strain evidence="9">CBS 115976</strain>
    </source>
</reference>
<keyword evidence="3 6" id="KW-0813">Transport</keyword>
<dbReference type="SUPFAM" id="SSF140111">
    <property type="entry name" value="Endosomal sorting complex assembly domain"/>
    <property type="match status" value="1"/>
</dbReference>
<dbReference type="InterPro" id="IPR009851">
    <property type="entry name" value="Mod_r"/>
</dbReference>
<feature type="region of interest" description="Disordered" evidence="7">
    <location>
        <begin position="1"/>
        <end position="77"/>
    </location>
</feature>
<evidence type="ECO:0000256" key="1">
    <source>
        <dbReference type="ARBA" id="ARBA00004177"/>
    </source>
</evidence>
<evidence type="ECO:0000256" key="4">
    <source>
        <dbReference type="ARBA" id="ARBA00022753"/>
    </source>
</evidence>
<gene>
    <name evidence="9" type="ORF">BT63DRAFT_415064</name>
</gene>
<keyword evidence="10" id="KW-1185">Reference proteome</keyword>
<dbReference type="GO" id="GO:0043162">
    <property type="term" value="P:ubiquitin-dependent protein catabolic process via the multivesicular body sorting pathway"/>
    <property type="evidence" value="ECO:0007669"/>
    <property type="project" value="UniProtKB-ARBA"/>
</dbReference>
<evidence type="ECO:0000259" key="8">
    <source>
        <dbReference type="PROSITE" id="PS51314"/>
    </source>
</evidence>
<name>A0A6A6U9D5_9PEZI</name>
<evidence type="ECO:0000313" key="10">
    <source>
        <dbReference type="Proteomes" id="UP000799302"/>
    </source>
</evidence>
<evidence type="ECO:0000256" key="7">
    <source>
        <dbReference type="SAM" id="MobiDB-lite"/>
    </source>
</evidence>
<dbReference type="Proteomes" id="UP000799302">
    <property type="component" value="Unassembled WGS sequence"/>
</dbReference>